<evidence type="ECO:0000313" key="3">
    <source>
        <dbReference type="EMBL" id="KAL2068498.1"/>
    </source>
</evidence>
<comment type="caution">
    <text evidence="3">The sequence shown here is derived from an EMBL/GenBank/DDBJ whole genome shotgun (WGS) entry which is preliminary data.</text>
</comment>
<proteinExistence type="predicted"/>
<dbReference type="EMBL" id="JAZHXI010000008">
    <property type="protein sequence ID" value="KAL2068498.1"/>
    <property type="molecule type" value="Genomic_DNA"/>
</dbReference>
<dbReference type="Pfam" id="PF24864">
    <property type="entry name" value="DUF7730"/>
    <property type="match status" value="1"/>
</dbReference>
<sequence>MSNMERSYITPFFKFTSNQFGFTFCYTQLLFTAIASLRLIKSMSKLRAWIREKFPKSKHASVAAVETIPDGYPLLPSVRRHSLSFNPKINLSMAPFFQKLPTEIRRKIYLCAFGGKIIHLDLDYQHPYSHGPCHARMFSNGTDPFDTSVPKAWRWWSCVCHSQRLRAPPGFETQLYLDECRRGGGDCNYNDGGLIATTAVRNHIDCFIGAMGWLLSCCQAYSEAVDVVYSSNTFEINKVYLTAKISRLLAPQNLFFITSLEFSWDVSLYSDREHQGMSNHARGWSIYQDLMSKMNLITFPKLKRLLIIVENLVMNSELLPKQLLAPSDRIVEDYDGRLERFFLQLHPAFFNTFREKMKGIEVVESGQGAFALKKLWRELPRDSQSQLVGGSKQGELGYFVFKGIDNVLRPQVLL</sequence>
<feature type="transmembrane region" description="Helical" evidence="1">
    <location>
        <begin position="20"/>
        <end position="40"/>
    </location>
</feature>
<evidence type="ECO:0000313" key="4">
    <source>
        <dbReference type="Proteomes" id="UP001595075"/>
    </source>
</evidence>
<keyword evidence="1" id="KW-0472">Membrane</keyword>
<dbReference type="Proteomes" id="UP001595075">
    <property type="component" value="Unassembled WGS sequence"/>
</dbReference>
<dbReference type="PANTHER" id="PTHR38790:SF4">
    <property type="entry name" value="2EXR DOMAIN-CONTAINING PROTEIN"/>
    <property type="match status" value="1"/>
</dbReference>
<evidence type="ECO:0000256" key="1">
    <source>
        <dbReference type="SAM" id="Phobius"/>
    </source>
</evidence>
<accession>A0ABR4CH44</accession>
<protein>
    <recommendedName>
        <fullName evidence="2">DUF7730 domain-containing protein</fullName>
    </recommendedName>
</protein>
<dbReference type="PANTHER" id="PTHR38790">
    <property type="entry name" value="2EXR DOMAIN-CONTAINING PROTEIN-RELATED"/>
    <property type="match status" value="1"/>
</dbReference>
<reference evidence="3 4" key="1">
    <citation type="journal article" date="2024" name="Commun. Biol.">
        <title>Comparative genomic analysis of thermophilic fungi reveals convergent evolutionary adaptations and gene losses.</title>
        <authorList>
            <person name="Steindorff A.S."/>
            <person name="Aguilar-Pontes M.V."/>
            <person name="Robinson A.J."/>
            <person name="Andreopoulos B."/>
            <person name="LaButti K."/>
            <person name="Kuo A."/>
            <person name="Mondo S."/>
            <person name="Riley R."/>
            <person name="Otillar R."/>
            <person name="Haridas S."/>
            <person name="Lipzen A."/>
            <person name="Grimwood J."/>
            <person name="Schmutz J."/>
            <person name="Clum A."/>
            <person name="Reid I.D."/>
            <person name="Moisan M.C."/>
            <person name="Butler G."/>
            <person name="Nguyen T.T.M."/>
            <person name="Dewar K."/>
            <person name="Conant G."/>
            <person name="Drula E."/>
            <person name="Henrissat B."/>
            <person name="Hansel C."/>
            <person name="Singer S."/>
            <person name="Hutchinson M.I."/>
            <person name="de Vries R.P."/>
            <person name="Natvig D.O."/>
            <person name="Powell A.J."/>
            <person name="Tsang A."/>
            <person name="Grigoriev I.V."/>
        </authorList>
    </citation>
    <scope>NUCLEOTIDE SEQUENCE [LARGE SCALE GENOMIC DNA]</scope>
    <source>
        <strain evidence="3 4">CBS 494.80</strain>
    </source>
</reference>
<keyword evidence="1" id="KW-1133">Transmembrane helix</keyword>
<feature type="domain" description="DUF7730" evidence="2">
    <location>
        <begin position="94"/>
        <end position="295"/>
    </location>
</feature>
<organism evidence="3 4">
    <name type="scientific">Oculimacula yallundae</name>
    <dbReference type="NCBI Taxonomy" id="86028"/>
    <lineage>
        <taxon>Eukaryota</taxon>
        <taxon>Fungi</taxon>
        <taxon>Dikarya</taxon>
        <taxon>Ascomycota</taxon>
        <taxon>Pezizomycotina</taxon>
        <taxon>Leotiomycetes</taxon>
        <taxon>Helotiales</taxon>
        <taxon>Ploettnerulaceae</taxon>
        <taxon>Oculimacula</taxon>
    </lineage>
</organism>
<dbReference type="InterPro" id="IPR056632">
    <property type="entry name" value="DUF7730"/>
</dbReference>
<keyword evidence="4" id="KW-1185">Reference proteome</keyword>
<name>A0ABR4CH44_9HELO</name>
<evidence type="ECO:0000259" key="2">
    <source>
        <dbReference type="Pfam" id="PF24864"/>
    </source>
</evidence>
<gene>
    <name evidence="3" type="ORF">VTL71DRAFT_14835</name>
</gene>
<keyword evidence="1" id="KW-0812">Transmembrane</keyword>